<name>A0A090S684_9VIBR</name>
<evidence type="ECO:0000313" key="1">
    <source>
        <dbReference type="EMBL" id="GAL23255.1"/>
    </source>
</evidence>
<comment type="caution">
    <text evidence="1">The sequence shown here is derived from an EMBL/GenBank/DDBJ whole genome shotgun (WGS) entry which is preliminary data.</text>
</comment>
<keyword evidence="2" id="KW-1185">Reference proteome</keyword>
<reference evidence="1 2" key="1">
    <citation type="submission" date="2014-09" db="EMBL/GenBank/DDBJ databases">
        <title>Vibrio maritimus JCM 19235. (C45) whole genome shotgun sequence.</title>
        <authorList>
            <person name="Sawabe T."/>
            <person name="Meirelles P."/>
            <person name="Nakanishi M."/>
            <person name="Sayaka M."/>
            <person name="Hattori M."/>
            <person name="Ohkuma M."/>
        </authorList>
    </citation>
    <scope>NUCLEOTIDE SEQUENCE [LARGE SCALE GENOMIC DNA]</scope>
    <source>
        <strain evidence="2">JCM19235</strain>
    </source>
</reference>
<dbReference type="AlphaFoldDB" id="A0A090S684"/>
<accession>A0A090S684</accession>
<gene>
    <name evidence="1" type="ORF">JCM19235_7150</name>
</gene>
<evidence type="ECO:0000313" key="2">
    <source>
        <dbReference type="Proteomes" id="UP000029228"/>
    </source>
</evidence>
<dbReference type="EMBL" id="BBMR01000019">
    <property type="protein sequence ID" value="GAL23255.1"/>
    <property type="molecule type" value="Genomic_DNA"/>
</dbReference>
<proteinExistence type="predicted"/>
<organism evidence="1 2">
    <name type="scientific">Vibrio maritimus</name>
    <dbReference type="NCBI Taxonomy" id="990268"/>
    <lineage>
        <taxon>Bacteria</taxon>
        <taxon>Pseudomonadati</taxon>
        <taxon>Pseudomonadota</taxon>
        <taxon>Gammaproteobacteria</taxon>
        <taxon>Vibrionales</taxon>
        <taxon>Vibrionaceae</taxon>
        <taxon>Vibrio</taxon>
    </lineage>
</organism>
<sequence length="46" mass="5177">MQTPPYARQPCEIDCYTLQPFSMLNCVDKTRLGTLTDSLMGVIVLI</sequence>
<reference evidence="1 2" key="2">
    <citation type="submission" date="2014-09" db="EMBL/GenBank/DDBJ databases">
        <authorList>
            <consortium name="NBRP consortium"/>
            <person name="Sawabe T."/>
            <person name="Meirelles P."/>
            <person name="Nakanishi M."/>
            <person name="Sayaka M."/>
            <person name="Hattori M."/>
            <person name="Ohkuma M."/>
        </authorList>
    </citation>
    <scope>NUCLEOTIDE SEQUENCE [LARGE SCALE GENOMIC DNA]</scope>
    <source>
        <strain evidence="2">JCM19235</strain>
    </source>
</reference>
<dbReference type="STRING" id="990268.JCM19235_7150"/>
<protein>
    <submittedName>
        <fullName evidence="1">Uncharacterized protein</fullName>
    </submittedName>
</protein>
<dbReference type="Proteomes" id="UP000029228">
    <property type="component" value="Unassembled WGS sequence"/>
</dbReference>